<feature type="compositionally biased region" description="Basic and acidic residues" evidence="1">
    <location>
        <begin position="49"/>
        <end position="65"/>
    </location>
</feature>
<evidence type="ECO:0000313" key="3">
    <source>
        <dbReference type="Proteomes" id="UP000797356"/>
    </source>
</evidence>
<gene>
    <name evidence="2" type="ORF">COCNU_02G014630</name>
</gene>
<dbReference type="EMBL" id="CM017873">
    <property type="protein sequence ID" value="KAG1331495.1"/>
    <property type="molecule type" value="Genomic_DNA"/>
</dbReference>
<accession>A0A8K0I0D9</accession>
<organism evidence="2 3">
    <name type="scientific">Cocos nucifera</name>
    <name type="common">Coconut palm</name>
    <dbReference type="NCBI Taxonomy" id="13894"/>
    <lineage>
        <taxon>Eukaryota</taxon>
        <taxon>Viridiplantae</taxon>
        <taxon>Streptophyta</taxon>
        <taxon>Embryophyta</taxon>
        <taxon>Tracheophyta</taxon>
        <taxon>Spermatophyta</taxon>
        <taxon>Magnoliopsida</taxon>
        <taxon>Liliopsida</taxon>
        <taxon>Arecaceae</taxon>
        <taxon>Arecoideae</taxon>
        <taxon>Cocoseae</taxon>
        <taxon>Attaleinae</taxon>
        <taxon>Cocos</taxon>
    </lineage>
</organism>
<feature type="compositionally biased region" description="Polar residues" evidence="1">
    <location>
        <begin position="34"/>
        <end position="46"/>
    </location>
</feature>
<comment type="caution">
    <text evidence="2">The sequence shown here is derived from an EMBL/GenBank/DDBJ whole genome shotgun (WGS) entry which is preliminary data.</text>
</comment>
<dbReference type="AlphaFoldDB" id="A0A8K0I0D9"/>
<protein>
    <submittedName>
        <fullName evidence="2">Uncharacterized protein</fullName>
    </submittedName>
</protein>
<reference evidence="2" key="1">
    <citation type="journal article" date="2017" name="Gigascience">
        <title>The genome draft of coconut (Cocos nucifera).</title>
        <authorList>
            <person name="Xiao Y."/>
            <person name="Xu P."/>
            <person name="Fan H."/>
            <person name="Baudouin L."/>
            <person name="Xia W."/>
            <person name="Bocs S."/>
            <person name="Xu J."/>
            <person name="Li Q."/>
            <person name="Guo A."/>
            <person name="Zhou L."/>
            <person name="Li J."/>
            <person name="Wu Y."/>
            <person name="Ma Z."/>
            <person name="Armero A."/>
            <person name="Issali A.E."/>
            <person name="Liu N."/>
            <person name="Peng M."/>
            <person name="Yang Y."/>
        </authorList>
    </citation>
    <scope>NUCLEOTIDE SEQUENCE</scope>
    <source>
        <tissue evidence="2">Spear leaf of Hainan Tall coconut</tissue>
    </source>
</reference>
<name>A0A8K0I0D9_COCNU</name>
<evidence type="ECO:0000256" key="1">
    <source>
        <dbReference type="SAM" id="MobiDB-lite"/>
    </source>
</evidence>
<feature type="region of interest" description="Disordered" evidence="1">
    <location>
        <begin position="1"/>
        <end position="74"/>
    </location>
</feature>
<reference evidence="2" key="2">
    <citation type="submission" date="2019-07" db="EMBL/GenBank/DDBJ databases">
        <authorList>
            <person name="Yang Y."/>
            <person name="Bocs S."/>
            <person name="Baudouin L."/>
        </authorList>
    </citation>
    <scope>NUCLEOTIDE SEQUENCE</scope>
    <source>
        <tissue evidence="2">Spear leaf of Hainan Tall coconut</tissue>
    </source>
</reference>
<evidence type="ECO:0000313" key="2">
    <source>
        <dbReference type="EMBL" id="KAG1331495.1"/>
    </source>
</evidence>
<keyword evidence="3" id="KW-1185">Reference proteome</keyword>
<sequence>MVENGNRSPRHPRALPWPIGKQKNQLKKDDKTGESNIPNPVITSTRIAMADRKTKNQSRKGDKTGESNIPNPVIIQSEFTVRRLKRGEEGSIKNQ</sequence>
<proteinExistence type="predicted"/>
<dbReference type="Proteomes" id="UP000797356">
    <property type="component" value="Chromosome 2"/>
</dbReference>